<dbReference type="GeneID" id="54784320"/>
<feature type="compositionally biased region" description="Polar residues" evidence="3">
    <location>
        <begin position="478"/>
        <end position="490"/>
    </location>
</feature>
<dbReference type="InterPro" id="IPR014756">
    <property type="entry name" value="Ig_E-set"/>
</dbReference>
<gene>
    <name evidence="5" type="ORF">DIURU_005669</name>
</gene>
<feature type="region of interest" description="Disordered" evidence="3">
    <location>
        <begin position="461"/>
        <end position="499"/>
    </location>
</feature>
<comment type="similarity">
    <text evidence="1">Belongs to the arrestin family. PalF/RIM8 subfamily.</text>
</comment>
<feature type="region of interest" description="Disordered" evidence="3">
    <location>
        <begin position="255"/>
        <end position="285"/>
    </location>
</feature>
<dbReference type="EMBL" id="SWFT01000163">
    <property type="protein sequence ID" value="KAA8896657.1"/>
    <property type="molecule type" value="Genomic_DNA"/>
</dbReference>
<dbReference type="GO" id="GO:0030674">
    <property type="term" value="F:protein-macromolecule adaptor activity"/>
    <property type="evidence" value="ECO:0007669"/>
    <property type="project" value="TreeGrafter"/>
</dbReference>
<dbReference type="Gene3D" id="2.60.40.640">
    <property type="match status" value="2"/>
</dbReference>
<feature type="compositionally biased region" description="Low complexity" evidence="3">
    <location>
        <begin position="256"/>
        <end position="278"/>
    </location>
</feature>
<sequence length="602" mass="65290">MPGITTVLVYPPLFPHFQCSNGVGGGYAPDAFPKNASTLPKNPSRIHGTRAQTMRKAVARILPQGPRDLGGTLSGLRLDIMSIGEFYVSLDDPHRTWSPGDEVSGQIILATTKNLVNVAVTLSLIGVIKINSSSHKLRPVKQELFNHTIRIYGDETGQAGLFKGEHRFPFIVKLPVKRIFTSIEFGKGSINYILRAAIGSTQSSPISQSGELSNPTCTSEKVLNILKPIDVSLLPPAKPKRLIIKDPRQQRLLMRTHSVSSSATLSTTSSTESNATDTPSESSGSIKLSFEIPQRGFIRGESIPMRLSINHFRQLSDLNGVIVTLVRVCRLNNAPGGFLESFRKDLQQVILPLYVDPESKHGLVTTNLRVPPDAFPTIEKCPLVGFQYYIEVLVNLSGKPVDINGGAHTPRLVDQEGNSPVGLDASIEAPSRVAFVNTDKFKRSRKFLQLTQEIIIGTHRSIPNDGLSPWSRRSSSSGMASPQVGTNPTTPSEPPMPSVLEQELRNSPEFSEVPGYTENIDTDIPNNFGVIATPYHEVSVSESSDEKQRLQAQEAALLPSAPPDSDDDASATTDVPEALPSLPPYMGNPTAGGENVSDTSEQ</sequence>
<evidence type="ECO:0000313" key="6">
    <source>
        <dbReference type="Proteomes" id="UP000449547"/>
    </source>
</evidence>
<dbReference type="VEuPathDB" id="FungiDB:DIURU_005669"/>
<dbReference type="InterPro" id="IPR014752">
    <property type="entry name" value="Arrestin-like_C"/>
</dbReference>
<dbReference type="OMA" id="GMSIEIV"/>
<dbReference type="GO" id="GO:0031625">
    <property type="term" value="F:ubiquitin protein ligase binding"/>
    <property type="evidence" value="ECO:0007669"/>
    <property type="project" value="TreeGrafter"/>
</dbReference>
<dbReference type="GO" id="GO:0070086">
    <property type="term" value="P:ubiquitin-dependent endocytosis"/>
    <property type="evidence" value="ECO:0007669"/>
    <property type="project" value="TreeGrafter"/>
</dbReference>
<name>A0A642UCB8_DIURU</name>
<dbReference type="InterPro" id="IPR011021">
    <property type="entry name" value="Arrestin-like_N"/>
</dbReference>
<dbReference type="GO" id="GO:0005829">
    <property type="term" value="C:cytosol"/>
    <property type="evidence" value="ECO:0007669"/>
    <property type="project" value="TreeGrafter"/>
</dbReference>
<dbReference type="PANTHER" id="PTHR11188:SF161">
    <property type="entry name" value="PH-RESPONSE REGULATOR PROTEIN PALF_RIM8"/>
    <property type="match status" value="1"/>
</dbReference>
<dbReference type="SMART" id="SM01017">
    <property type="entry name" value="Arrestin_C"/>
    <property type="match status" value="1"/>
</dbReference>
<evidence type="ECO:0000256" key="3">
    <source>
        <dbReference type="SAM" id="MobiDB-lite"/>
    </source>
</evidence>
<dbReference type="Pfam" id="PF02752">
    <property type="entry name" value="Arrestin_C"/>
    <property type="match status" value="1"/>
</dbReference>
<dbReference type="PANTHER" id="PTHR11188">
    <property type="entry name" value="ARRESTIN DOMAIN CONTAINING PROTEIN"/>
    <property type="match status" value="1"/>
</dbReference>
<accession>A0A642UCB8</accession>
<dbReference type="OrthoDB" id="7785529at2759"/>
<dbReference type="Proteomes" id="UP000449547">
    <property type="component" value="Unassembled WGS sequence"/>
</dbReference>
<dbReference type="RefSeq" id="XP_034009517.1">
    <property type="nucleotide sequence ID" value="XM_034158676.1"/>
</dbReference>
<reference evidence="5 6" key="1">
    <citation type="submission" date="2019-07" db="EMBL/GenBank/DDBJ databases">
        <title>Genome assembly of two rare yeast pathogens: Diutina rugosa and Trichomonascus ciferrii.</title>
        <authorList>
            <person name="Mixao V."/>
            <person name="Saus E."/>
            <person name="Hansen A."/>
            <person name="Lass-Flor C."/>
            <person name="Gabaldon T."/>
        </authorList>
    </citation>
    <scope>NUCLEOTIDE SEQUENCE [LARGE SCALE GENOMIC DNA]</scope>
    <source>
        <strain evidence="5 6">CBS 613</strain>
    </source>
</reference>
<dbReference type="Pfam" id="PF00339">
    <property type="entry name" value="Arrestin_N"/>
    <property type="match status" value="1"/>
</dbReference>
<comment type="caution">
    <text evidence="5">The sequence shown here is derived from an EMBL/GenBank/DDBJ whole genome shotgun (WGS) entry which is preliminary data.</text>
</comment>
<evidence type="ECO:0000313" key="5">
    <source>
        <dbReference type="EMBL" id="KAA8896657.1"/>
    </source>
</evidence>
<feature type="region of interest" description="Disordered" evidence="3">
    <location>
        <begin position="539"/>
        <end position="602"/>
    </location>
</feature>
<evidence type="ECO:0000256" key="1">
    <source>
        <dbReference type="ARBA" id="ARBA00037950"/>
    </source>
</evidence>
<keyword evidence="6" id="KW-1185">Reference proteome</keyword>
<dbReference type="SUPFAM" id="SSF81296">
    <property type="entry name" value="E set domains"/>
    <property type="match status" value="1"/>
</dbReference>
<feature type="domain" description="Arrestin C-terminal-like" evidence="4">
    <location>
        <begin position="282"/>
        <end position="412"/>
    </location>
</feature>
<protein>
    <recommendedName>
        <fullName evidence="2">pH-response regulator protein palF/RIM8</fullName>
    </recommendedName>
</protein>
<proteinExistence type="inferred from homology"/>
<dbReference type="GO" id="GO:0005886">
    <property type="term" value="C:plasma membrane"/>
    <property type="evidence" value="ECO:0007669"/>
    <property type="project" value="TreeGrafter"/>
</dbReference>
<dbReference type="InterPro" id="IPR011022">
    <property type="entry name" value="Arrestin_C-like"/>
</dbReference>
<dbReference type="InterPro" id="IPR050357">
    <property type="entry name" value="Arrestin_domain-protein"/>
</dbReference>
<organism evidence="5 6">
    <name type="scientific">Diutina rugosa</name>
    <name type="common">Yeast</name>
    <name type="synonym">Candida rugosa</name>
    <dbReference type="NCBI Taxonomy" id="5481"/>
    <lineage>
        <taxon>Eukaryota</taxon>
        <taxon>Fungi</taxon>
        <taxon>Dikarya</taxon>
        <taxon>Ascomycota</taxon>
        <taxon>Saccharomycotina</taxon>
        <taxon>Pichiomycetes</taxon>
        <taxon>Debaryomycetaceae</taxon>
        <taxon>Diutina</taxon>
    </lineage>
</organism>
<evidence type="ECO:0000259" key="4">
    <source>
        <dbReference type="SMART" id="SM01017"/>
    </source>
</evidence>
<dbReference type="AlphaFoldDB" id="A0A642UCB8"/>
<evidence type="ECO:0000256" key="2">
    <source>
        <dbReference type="ARBA" id="ARBA00040066"/>
    </source>
</evidence>